<dbReference type="PANTHER" id="PTHR31632:SF2">
    <property type="entry name" value="PLASMA MEMBRANE IRON PERMEASE"/>
    <property type="match status" value="1"/>
</dbReference>
<reference evidence="9" key="2">
    <citation type="submission" date="2015-01" db="EMBL/GenBank/DDBJ databases">
        <title>Evolutionary Origins and Diversification of the Mycorrhizal Mutualists.</title>
        <authorList>
            <consortium name="DOE Joint Genome Institute"/>
            <consortium name="Mycorrhizal Genomics Consortium"/>
            <person name="Kohler A."/>
            <person name="Kuo A."/>
            <person name="Nagy L.G."/>
            <person name="Floudas D."/>
            <person name="Copeland A."/>
            <person name="Barry K.W."/>
            <person name="Cichocki N."/>
            <person name="Veneault-Fourrey C."/>
            <person name="LaButti K."/>
            <person name="Lindquist E.A."/>
            <person name="Lipzen A."/>
            <person name="Lundell T."/>
            <person name="Morin E."/>
            <person name="Murat C."/>
            <person name="Riley R."/>
            <person name="Ohm R."/>
            <person name="Sun H."/>
            <person name="Tunlid A."/>
            <person name="Henrissat B."/>
            <person name="Grigoriev I.V."/>
            <person name="Hibbett D.S."/>
            <person name="Martin F."/>
        </authorList>
    </citation>
    <scope>NUCLEOTIDE SEQUENCE [LARGE SCALE GENOMIC DNA]</scope>
    <source>
        <strain evidence="9">LaAM-08-1</strain>
    </source>
</reference>
<dbReference type="PANTHER" id="PTHR31632">
    <property type="entry name" value="IRON TRANSPORTER FTH1"/>
    <property type="match status" value="1"/>
</dbReference>
<dbReference type="HOGENOM" id="CLU_1360600_0_0_1"/>
<keyword evidence="3" id="KW-0408">Iron</keyword>
<reference evidence="8 9" key="1">
    <citation type="submission" date="2014-04" db="EMBL/GenBank/DDBJ databases">
        <authorList>
            <consortium name="DOE Joint Genome Institute"/>
            <person name="Kuo A."/>
            <person name="Kohler A."/>
            <person name="Nagy L.G."/>
            <person name="Floudas D."/>
            <person name="Copeland A."/>
            <person name="Barry K.W."/>
            <person name="Cichocki N."/>
            <person name="Veneault-Fourrey C."/>
            <person name="LaButti K."/>
            <person name="Lindquist E.A."/>
            <person name="Lipzen A."/>
            <person name="Lundell T."/>
            <person name="Morin E."/>
            <person name="Murat C."/>
            <person name="Sun H."/>
            <person name="Tunlid A."/>
            <person name="Henrissat B."/>
            <person name="Grigoriev I.V."/>
            <person name="Hibbett D.S."/>
            <person name="Martin F."/>
            <person name="Nordberg H.P."/>
            <person name="Cantor M.N."/>
            <person name="Hua S.X."/>
        </authorList>
    </citation>
    <scope>NUCLEOTIDE SEQUENCE [LARGE SCALE GENOMIC DNA]</scope>
    <source>
        <strain evidence="8 9">LaAM-08-1</strain>
    </source>
</reference>
<dbReference type="GO" id="GO:0015093">
    <property type="term" value="F:ferrous iron transmembrane transporter activity"/>
    <property type="evidence" value="ECO:0007669"/>
    <property type="project" value="TreeGrafter"/>
</dbReference>
<accession>A0A0C9WMM8</accession>
<sequence>MTFVMGVSMLKVDQEVDGESKAGKWVLFVLPLITVLKKAWKWLFFFTIYQFGSQSSTLSPDPYRLSALTPHAALTVFLIIMTMLLVVTGTSVFSKDAGEFEGNTYAKLLSDDTLGDEPGSYRVQGNVWHLACCSHGNNLDGQGQLIFGAIFGWSNNGSLGTISGILKFKEGRAKLFEKESAAAIRRHNLHRKQRHIVLPRF</sequence>
<evidence type="ECO:0000313" key="8">
    <source>
        <dbReference type="EMBL" id="KIJ98319.1"/>
    </source>
</evidence>
<evidence type="ECO:0000256" key="1">
    <source>
        <dbReference type="ARBA" id="ARBA00004141"/>
    </source>
</evidence>
<proteinExistence type="inferred from homology"/>
<evidence type="ECO:0000256" key="7">
    <source>
        <dbReference type="SAM" id="Phobius"/>
    </source>
</evidence>
<evidence type="ECO:0000256" key="5">
    <source>
        <dbReference type="ARBA" id="ARBA00022989"/>
    </source>
</evidence>
<evidence type="ECO:0000313" key="9">
    <source>
        <dbReference type="Proteomes" id="UP000054477"/>
    </source>
</evidence>
<dbReference type="EMBL" id="KN838672">
    <property type="protein sequence ID" value="KIJ98319.1"/>
    <property type="molecule type" value="Genomic_DNA"/>
</dbReference>
<feature type="transmembrane region" description="Helical" evidence="7">
    <location>
        <begin position="72"/>
        <end position="93"/>
    </location>
</feature>
<keyword evidence="5 7" id="KW-1133">Transmembrane helix</keyword>
<keyword evidence="3" id="KW-0406">Ion transport</keyword>
<gene>
    <name evidence="8" type="ORF">K443DRAFT_9281</name>
</gene>
<evidence type="ECO:0000256" key="6">
    <source>
        <dbReference type="ARBA" id="ARBA00023136"/>
    </source>
</evidence>
<keyword evidence="6 7" id="KW-0472">Membrane</keyword>
<keyword evidence="3" id="KW-0410">Iron transport</keyword>
<keyword evidence="4 7" id="KW-0812">Transmembrane</keyword>
<keyword evidence="3" id="KW-0813">Transport</keyword>
<keyword evidence="9" id="KW-1185">Reference proteome</keyword>
<dbReference type="STRING" id="1095629.A0A0C9WMM8"/>
<protein>
    <submittedName>
        <fullName evidence="8">Uncharacterized protein</fullName>
    </submittedName>
</protein>
<dbReference type="InterPro" id="IPR004923">
    <property type="entry name" value="FTR1/Fip1/EfeU"/>
</dbReference>
<comment type="similarity">
    <text evidence="2">Belongs to the oxidase-dependent Fe transporter (OFeT) (TC 9.A.10.1) family.</text>
</comment>
<evidence type="ECO:0000256" key="3">
    <source>
        <dbReference type="ARBA" id="ARBA00022496"/>
    </source>
</evidence>
<organism evidence="8 9">
    <name type="scientific">Laccaria amethystina LaAM-08-1</name>
    <dbReference type="NCBI Taxonomy" id="1095629"/>
    <lineage>
        <taxon>Eukaryota</taxon>
        <taxon>Fungi</taxon>
        <taxon>Dikarya</taxon>
        <taxon>Basidiomycota</taxon>
        <taxon>Agaricomycotina</taxon>
        <taxon>Agaricomycetes</taxon>
        <taxon>Agaricomycetidae</taxon>
        <taxon>Agaricales</taxon>
        <taxon>Agaricineae</taxon>
        <taxon>Hydnangiaceae</taxon>
        <taxon>Laccaria</taxon>
    </lineage>
</organism>
<feature type="transmembrane region" description="Helical" evidence="7">
    <location>
        <begin position="25"/>
        <end position="52"/>
    </location>
</feature>
<dbReference type="Proteomes" id="UP000054477">
    <property type="component" value="Unassembled WGS sequence"/>
</dbReference>
<evidence type="ECO:0000256" key="4">
    <source>
        <dbReference type="ARBA" id="ARBA00022692"/>
    </source>
</evidence>
<name>A0A0C9WMM8_9AGAR</name>
<dbReference type="GO" id="GO:0033573">
    <property type="term" value="C:high-affinity iron permease complex"/>
    <property type="evidence" value="ECO:0007669"/>
    <property type="project" value="InterPro"/>
</dbReference>
<evidence type="ECO:0000256" key="2">
    <source>
        <dbReference type="ARBA" id="ARBA00008333"/>
    </source>
</evidence>
<comment type="subcellular location">
    <subcellularLocation>
        <location evidence="1">Membrane</location>
        <topology evidence="1">Multi-pass membrane protein</topology>
    </subcellularLocation>
</comment>
<dbReference type="AlphaFoldDB" id="A0A0C9WMM8"/>
<dbReference type="OrthoDB" id="4364at2759"/>